<sequence length="322" mass="34529">MAEDESSHTPFGPASAETLAFNKDLQRRLTLLPDQWSYPPAVVRERRAQGLGPFPLAPRSPDAREIAVPGPHGDVRLRILAPKTRPSTGAYLHLHGGGWTLGAADEQDPRLSELAEATGLTAVSCDYRLAPEHPYPQGPDDCEAAAAWLLSEGETLFGGNRFAIGGESAGANLAASVLLRLRGRSDLPARFGAAVFTCGCFDLRLTPSARNWGAAKLVLNTRDLKMFVRHYLSHGHDAAEPDISPLLADLGGMVPAHFVVGSADPLLDDTLFMHARWVAAGNAAEIAVHPGGCHVFQHFDLEIARESNRAIDAFLNRSLATA</sequence>
<dbReference type="SUPFAM" id="SSF53474">
    <property type="entry name" value="alpha/beta-Hydrolases"/>
    <property type="match status" value="1"/>
</dbReference>
<dbReference type="InterPro" id="IPR029058">
    <property type="entry name" value="AB_hydrolase_fold"/>
</dbReference>
<dbReference type="STRING" id="538381.GCA_001696535_02794"/>
<evidence type="ECO:0000313" key="4">
    <source>
        <dbReference type="Proteomes" id="UP000219331"/>
    </source>
</evidence>
<gene>
    <name evidence="3" type="ORF">SAMN05421512_106267</name>
</gene>
<dbReference type="InterPro" id="IPR050300">
    <property type="entry name" value="GDXG_lipolytic_enzyme"/>
</dbReference>
<dbReference type="Pfam" id="PF07859">
    <property type="entry name" value="Abhydrolase_3"/>
    <property type="match status" value="1"/>
</dbReference>
<reference evidence="3 4" key="1">
    <citation type="submission" date="2017-08" db="EMBL/GenBank/DDBJ databases">
        <authorList>
            <person name="de Groot N.N."/>
        </authorList>
    </citation>
    <scope>NUCLEOTIDE SEQUENCE [LARGE SCALE GENOMIC DNA]</scope>
    <source>
        <strain evidence="3 4">USBA 352</strain>
    </source>
</reference>
<evidence type="ECO:0000256" key="1">
    <source>
        <dbReference type="ARBA" id="ARBA00022801"/>
    </source>
</evidence>
<accession>A0A285SW29</accession>
<dbReference type="Gene3D" id="3.40.50.1820">
    <property type="entry name" value="alpha/beta hydrolase"/>
    <property type="match status" value="1"/>
</dbReference>
<dbReference type="RefSeq" id="WP_097175230.1">
    <property type="nucleotide sequence ID" value="NZ_OBML01000006.1"/>
</dbReference>
<evidence type="ECO:0000259" key="2">
    <source>
        <dbReference type="Pfam" id="PF07859"/>
    </source>
</evidence>
<dbReference type="OrthoDB" id="9806180at2"/>
<feature type="domain" description="Alpha/beta hydrolase fold-3" evidence="2">
    <location>
        <begin position="92"/>
        <end position="297"/>
    </location>
</feature>
<organism evidence="3 4">
    <name type="scientific">Stappia indica</name>
    <dbReference type="NCBI Taxonomy" id="538381"/>
    <lineage>
        <taxon>Bacteria</taxon>
        <taxon>Pseudomonadati</taxon>
        <taxon>Pseudomonadota</taxon>
        <taxon>Alphaproteobacteria</taxon>
        <taxon>Hyphomicrobiales</taxon>
        <taxon>Stappiaceae</taxon>
        <taxon>Stappia</taxon>
    </lineage>
</organism>
<dbReference type="GO" id="GO:0016787">
    <property type="term" value="F:hydrolase activity"/>
    <property type="evidence" value="ECO:0007669"/>
    <property type="project" value="UniProtKB-KW"/>
</dbReference>
<dbReference type="PANTHER" id="PTHR48081:SF8">
    <property type="entry name" value="ALPHA_BETA HYDROLASE FOLD-3 DOMAIN-CONTAINING PROTEIN-RELATED"/>
    <property type="match status" value="1"/>
</dbReference>
<name>A0A285SW29_9HYPH</name>
<dbReference type="InterPro" id="IPR013094">
    <property type="entry name" value="AB_hydrolase_3"/>
</dbReference>
<dbReference type="EMBL" id="OBML01000006">
    <property type="protein sequence ID" value="SOC10586.1"/>
    <property type="molecule type" value="Genomic_DNA"/>
</dbReference>
<keyword evidence="4" id="KW-1185">Reference proteome</keyword>
<protein>
    <submittedName>
        <fullName evidence="3">Acetyl esterase/lipase</fullName>
    </submittedName>
</protein>
<evidence type="ECO:0000313" key="3">
    <source>
        <dbReference type="EMBL" id="SOC10586.1"/>
    </source>
</evidence>
<proteinExistence type="predicted"/>
<dbReference type="PANTHER" id="PTHR48081">
    <property type="entry name" value="AB HYDROLASE SUPERFAMILY PROTEIN C4A8.06C"/>
    <property type="match status" value="1"/>
</dbReference>
<keyword evidence="1" id="KW-0378">Hydrolase</keyword>
<dbReference type="Proteomes" id="UP000219331">
    <property type="component" value="Unassembled WGS sequence"/>
</dbReference>
<dbReference type="AlphaFoldDB" id="A0A285SW29"/>